<sequence length="250" mass="27522">MEPVYAPVIGIARSVFRAQGLRFTIIGEDNIPREGGAVMAINHLSYFDFTYAGLAARKNKRYVRFMAKKSIFEHPVAGRLMRGMKHIPVDRASGASSYRDALAALKAGEIVGVFPEATMSRSFELKPFKSGAARMARDAGVPLLPTTLWGAQRVWTKDAPKHRGRSGIPVFIEVGEPIWIPKGGDVEAASEQLRIAMTTQLHRQQQAYPTLSGDDLRYLPARLGGTAPTPEAAAELDHRDMTRSKDQFNS</sequence>
<gene>
    <name evidence="4" type="ORF">GCM10009810_23730</name>
</gene>
<evidence type="ECO:0000256" key="2">
    <source>
        <dbReference type="ARBA" id="ARBA00023315"/>
    </source>
</evidence>
<proteinExistence type="predicted"/>
<keyword evidence="1" id="KW-0808">Transferase</keyword>
<organism evidence="4 5">
    <name type="scientific">Nostocoides vanveenii</name>
    <dbReference type="NCBI Taxonomy" id="330835"/>
    <lineage>
        <taxon>Bacteria</taxon>
        <taxon>Bacillati</taxon>
        <taxon>Actinomycetota</taxon>
        <taxon>Actinomycetes</taxon>
        <taxon>Micrococcales</taxon>
        <taxon>Intrasporangiaceae</taxon>
        <taxon>Nostocoides</taxon>
    </lineage>
</organism>
<evidence type="ECO:0000313" key="4">
    <source>
        <dbReference type="EMBL" id="GAA1763880.1"/>
    </source>
</evidence>
<dbReference type="EMBL" id="BAAAPN010000054">
    <property type="protein sequence ID" value="GAA1763880.1"/>
    <property type="molecule type" value="Genomic_DNA"/>
</dbReference>
<dbReference type="InterPro" id="IPR002123">
    <property type="entry name" value="Plipid/glycerol_acylTrfase"/>
</dbReference>
<comment type="caution">
    <text evidence="4">The sequence shown here is derived from an EMBL/GenBank/DDBJ whole genome shotgun (WGS) entry which is preliminary data.</text>
</comment>
<keyword evidence="5" id="KW-1185">Reference proteome</keyword>
<dbReference type="SMART" id="SM00563">
    <property type="entry name" value="PlsC"/>
    <property type="match status" value="1"/>
</dbReference>
<dbReference type="Proteomes" id="UP001501475">
    <property type="component" value="Unassembled WGS sequence"/>
</dbReference>
<name>A0ABN2KTB8_9MICO</name>
<reference evidence="4 5" key="1">
    <citation type="journal article" date="2019" name="Int. J. Syst. Evol. Microbiol.">
        <title>The Global Catalogue of Microorganisms (GCM) 10K type strain sequencing project: providing services to taxonomists for standard genome sequencing and annotation.</title>
        <authorList>
            <consortium name="The Broad Institute Genomics Platform"/>
            <consortium name="The Broad Institute Genome Sequencing Center for Infectious Disease"/>
            <person name="Wu L."/>
            <person name="Ma J."/>
        </authorList>
    </citation>
    <scope>NUCLEOTIDE SEQUENCE [LARGE SCALE GENOMIC DNA]</scope>
    <source>
        <strain evidence="4 5">JCM 15591</strain>
    </source>
</reference>
<dbReference type="SUPFAM" id="SSF69593">
    <property type="entry name" value="Glycerol-3-phosphate (1)-acyltransferase"/>
    <property type="match status" value="1"/>
</dbReference>
<evidence type="ECO:0000259" key="3">
    <source>
        <dbReference type="SMART" id="SM00563"/>
    </source>
</evidence>
<evidence type="ECO:0000313" key="5">
    <source>
        <dbReference type="Proteomes" id="UP001501475"/>
    </source>
</evidence>
<dbReference type="CDD" id="cd07989">
    <property type="entry name" value="LPLAT_AGPAT-like"/>
    <property type="match status" value="1"/>
</dbReference>
<accession>A0ABN2KTB8</accession>
<dbReference type="PANTHER" id="PTHR10434">
    <property type="entry name" value="1-ACYL-SN-GLYCEROL-3-PHOSPHATE ACYLTRANSFERASE"/>
    <property type="match status" value="1"/>
</dbReference>
<dbReference type="Pfam" id="PF01553">
    <property type="entry name" value="Acyltransferase"/>
    <property type="match status" value="1"/>
</dbReference>
<dbReference type="PANTHER" id="PTHR10434:SF55">
    <property type="entry name" value="POSSIBLE ACYLTRANSFERASE"/>
    <property type="match status" value="1"/>
</dbReference>
<evidence type="ECO:0000256" key="1">
    <source>
        <dbReference type="ARBA" id="ARBA00022679"/>
    </source>
</evidence>
<feature type="domain" description="Phospholipid/glycerol acyltransferase" evidence="3">
    <location>
        <begin position="37"/>
        <end position="151"/>
    </location>
</feature>
<dbReference type="RefSeq" id="WP_344066517.1">
    <property type="nucleotide sequence ID" value="NZ_BAAAPN010000054.1"/>
</dbReference>
<dbReference type="GO" id="GO:0016746">
    <property type="term" value="F:acyltransferase activity"/>
    <property type="evidence" value="ECO:0007669"/>
    <property type="project" value="UniProtKB-KW"/>
</dbReference>
<protein>
    <submittedName>
        <fullName evidence="4">Lysophospholipid acyltransferase family protein</fullName>
    </submittedName>
</protein>
<keyword evidence="2 4" id="KW-0012">Acyltransferase</keyword>